<evidence type="ECO:0000313" key="3">
    <source>
        <dbReference type="Proteomes" id="UP000663499"/>
    </source>
</evidence>
<reference evidence="2" key="1">
    <citation type="submission" date="2021-03" db="EMBL/GenBank/DDBJ databases">
        <title>Alkalibacter marinus sp. nov., isolated from tidal flat sediment.</title>
        <authorList>
            <person name="Namirimu T."/>
            <person name="Yang J.-A."/>
            <person name="Yang S.-H."/>
            <person name="Kim Y.-J."/>
            <person name="Kwon K.K."/>
        </authorList>
    </citation>
    <scope>NUCLEOTIDE SEQUENCE</scope>
    <source>
        <strain evidence="2">ES005</strain>
    </source>
</reference>
<dbReference type="Pfam" id="PF09479">
    <property type="entry name" value="Flg_new"/>
    <property type="match status" value="1"/>
</dbReference>
<comment type="subcellular location">
    <subcellularLocation>
        <location evidence="1">Cell envelope</location>
    </subcellularLocation>
</comment>
<accession>A0A975AHI2</accession>
<dbReference type="Gene3D" id="2.60.40.4270">
    <property type="entry name" value="Listeria-Bacteroides repeat domain"/>
    <property type="match status" value="1"/>
</dbReference>
<dbReference type="KEGG" id="alka:J0B03_07320"/>
<dbReference type="InterPro" id="IPR042229">
    <property type="entry name" value="Listeria/Bacterioides_rpt_sf"/>
</dbReference>
<organism evidence="2 3">
    <name type="scientific">Alkalibacter rhizosphaerae</name>
    <dbReference type="NCBI Taxonomy" id="2815577"/>
    <lineage>
        <taxon>Bacteria</taxon>
        <taxon>Bacillati</taxon>
        <taxon>Bacillota</taxon>
        <taxon>Clostridia</taxon>
        <taxon>Eubacteriales</taxon>
        <taxon>Eubacteriaceae</taxon>
        <taxon>Alkalibacter</taxon>
    </lineage>
</organism>
<sequence>MMKIRRIMILLVLLMVHALMGSFFLPGYRVLAQESLVEGLQTYTVTYDANGGTGTLVDPNSPYTPLPLDKVGILENVFEKPGYVFASWNTQADGKGITYLPGDSFILAEDTIFYAIYTPGTPNTGRWDPRIFPVLLGAIGCGLIFKRKTSL</sequence>
<dbReference type="GO" id="GO:0030313">
    <property type="term" value="C:cell envelope"/>
    <property type="evidence" value="ECO:0007669"/>
    <property type="project" value="UniProtKB-SubCell"/>
</dbReference>
<dbReference type="AlphaFoldDB" id="A0A975AHI2"/>
<keyword evidence="3" id="KW-1185">Reference proteome</keyword>
<dbReference type="EMBL" id="CP071444">
    <property type="protein sequence ID" value="QSX07644.1"/>
    <property type="molecule type" value="Genomic_DNA"/>
</dbReference>
<dbReference type="InterPro" id="IPR013378">
    <property type="entry name" value="InlB-like_B-rpt"/>
</dbReference>
<protein>
    <submittedName>
        <fullName evidence="2">InlB B-repeat-containing protein</fullName>
    </submittedName>
</protein>
<evidence type="ECO:0000256" key="1">
    <source>
        <dbReference type="ARBA" id="ARBA00004196"/>
    </source>
</evidence>
<dbReference type="RefSeq" id="WP_207298986.1">
    <property type="nucleotide sequence ID" value="NZ_CP071444.1"/>
</dbReference>
<gene>
    <name evidence="2" type="ORF">J0B03_07320</name>
</gene>
<dbReference type="Proteomes" id="UP000663499">
    <property type="component" value="Chromosome"/>
</dbReference>
<proteinExistence type="predicted"/>
<evidence type="ECO:0000313" key="2">
    <source>
        <dbReference type="EMBL" id="QSX07644.1"/>
    </source>
</evidence>
<name>A0A975AHI2_9FIRM</name>